<dbReference type="Proteomes" id="UP001617351">
    <property type="component" value="Unassembled WGS sequence"/>
</dbReference>
<comment type="caution">
    <text evidence="2">The sequence shown here is derived from an EMBL/GenBank/DDBJ whole genome shotgun (WGS) entry which is preliminary data.</text>
</comment>
<gene>
    <name evidence="2" type="ORF">ACIO7M_13620</name>
</gene>
<dbReference type="PROSITE" id="PS51318">
    <property type="entry name" value="TAT"/>
    <property type="match status" value="1"/>
</dbReference>
<evidence type="ECO:0000313" key="2">
    <source>
        <dbReference type="EMBL" id="MFJ2822140.1"/>
    </source>
</evidence>
<keyword evidence="3" id="KW-1185">Reference proteome</keyword>
<reference evidence="2 3" key="1">
    <citation type="submission" date="2024-10" db="EMBL/GenBank/DDBJ databases">
        <title>The Natural Products Discovery Center: Release of the First 8490 Sequenced Strains for Exploring Actinobacteria Biosynthetic Diversity.</title>
        <authorList>
            <person name="Kalkreuter E."/>
            <person name="Kautsar S.A."/>
            <person name="Yang D."/>
            <person name="Bader C.D."/>
            <person name="Teijaro C.N."/>
            <person name="Fluegel L."/>
            <person name="Davis C.M."/>
            <person name="Simpson J.R."/>
            <person name="Lauterbach L."/>
            <person name="Steele A.D."/>
            <person name="Gui C."/>
            <person name="Meng S."/>
            <person name="Li G."/>
            <person name="Viehrig K."/>
            <person name="Ye F."/>
            <person name="Su P."/>
            <person name="Kiefer A.F."/>
            <person name="Nichols A."/>
            <person name="Cepeda A.J."/>
            <person name="Yan W."/>
            <person name="Fan B."/>
            <person name="Jiang Y."/>
            <person name="Adhikari A."/>
            <person name="Zheng C.-J."/>
            <person name="Schuster L."/>
            <person name="Cowan T.M."/>
            <person name="Smanski M.J."/>
            <person name="Chevrette M.G."/>
            <person name="De Carvalho L.P.S."/>
            <person name="Shen B."/>
        </authorList>
    </citation>
    <scope>NUCLEOTIDE SEQUENCE [LARGE SCALE GENOMIC DNA]</scope>
    <source>
        <strain evidence="2 3">NPDC087220</strain>
    </source>
</reference>
<dbReference type="SUPFAM" id="SSF101898">
    <property type="entry name" value="NHL repeat"/>
    <property type="match status" value="1"/>
</dbReference>
<dbReference type="EMBL" id="JBIUYY010000005">
    <property type="protein sequence ID" value="MFJ2822140.1"/>
    <property type="molecule type" value="Genomic_DNA"/>
</dbReference>
<sequence>MKRRVFLRAAAIGVAAAGAGLTAGTAHAANAVQPGPGPYGELLPPDANGLRLPAGFTSRVVARAGQTVPGTAYTWHTAPGPGGVVRDGTGWIYVSHSENGGASALRFSSGGTVTGAHRVDTGSTAPTLGTAMPGGGWLVGERITGGYAYEADPRGAKAPVRRPEQGRFKRGGLTYDGGGTLLMTEDEPDGGVYQMFNTTLCAWTSPAGGGRLTTTQVPDPSAATTPVRRQLPDQVRFDRPGTPAAANTVSYYVPTSGDSRIHRVDTYFAAMRTYYDPATTGGGPLTQPREAAFPLGKSAAEELFITEGVGGNAEVCAITSRDTIAPFLRLDGAAGLAGLDFAPNGKRMYVASPDAVYEVSGPFNG</sequence>
<evidence type="ECO:0000313" key="3">
    <source>
        <dbReference type="Proteomes" id="UP001617351"/>
    </source>
</evidence>
<feature type="chain" id="PRO_5046402421" evidence="1">
    <location>
        <begin position="29"/>
        <end position="365"/>
    </location>
</feature>
<keyword evidence="1" id="KW-0732">Signal</keyword>
<accession>A0ABW8EFY3</accession>
<feature type="signal peptide" evidence="1">
    <location>
        <begin position="1"/>
        <end position="28"/>
    </location>
</feature>
<name>A0ABW8EFY3_STRT5</name>
<organism evidence="2 3">
    <name type="scientific">Streptomyces toxytricini</name>
    <name type="common">Actinomyces toxytricini</name>
    <dbReference type="NCBI Taxonomy" id="67369"/>
    <lineage>
        <taxon>Bacteria</taxon>
        <taxon>Bacillati</taxon>
        <taxon>Actinomycetota</taxon>
        <taxon>Actinomycetes</taxon>
        <taxon>Kitasatosporales</taxon>
        <taxon>Streptomycetaceae</taxon>
        <taxon>Streptomyces</taxon>
    </lineage>
</organism>
<evidence type="ECO:0000256" key="1">
    <source>
        <dbReference type="SAM" id="SignalP"/>
    </source>
</evidence>
<protein>
    <submittedName>
        <fullName evidence="2">Translocation protein TolB</fullName>
    </submittedName>
</protein>
<dbReference type="RefSeq" id="WP_402380483.1">
    <property type="nucleotide sequence ID" value="NZ_JBIUYY010000005.1"/>
</dbReference>
<proteinExistence type="predicted"/>
<dbReference type="InterPro" id="IPR006311">
    <property type="entry name" value="TAT_signal"/>
</dbReference>